<dbReference type="EMBL" id="JAWDJX010000007">
    <property type="protein sequence ID" value="KAK3056074.1"/>
    <property type="molecule type" value="Genomic_DNA"/>
</dbReference>
<evidence type="ECO:0000313" key="2">
    <source>
        <dbReference type="EMBL" id="KAK3056074.1"/>
    </source>
</evidence>
<comment type="caution">
    <text evidence="2">The sequence shown here is derived from an EMBL/GenBank/DDBJ whole genome shotgun (WGS) entry which is preliminary data.</text>
</comment>
<dbReference type="Proteomes" id="UP001271007">
    <property type="component" value="Unassembled WGS sequence"/>
</dbReference>
<protein>
    <submittedName>
        <fullName evidence="2">Uncharacterized protein</fullName>
    </submittedName>
</protein>
<name>A0AAJ0GEQ1_9PEZI</name>
<feature type="compositionally biased region" description="Polar residues" evidence="1">
    <location>
        <begin position="298"/>
        <end position="325"/>
    </location>
</feature>
<feature type="region of interest" description="Disordered" evidence="1">
    <location>
        <begin position="222"/>
        <end position="248"/>
    </location>
</feature>
<proteinExistence type="predicted"/>
<evidence type="ECO:0000313" key="3">
    <source>
        <dbReference type="Proteomes" id="UP001271007"/>
    </source>
</evidence>
<gene>
    <name evidence="2" type="ORF">LTR09_003310</name>
</gene>
<feature type="compositionally biased region" description="Polar residues" evidence="1">
    <location>
        <begin position="274"/>
        <end position="284"/>
    </location>
</feature>
<feature type="compositionally biased region" description="Polar residues" evidence="1">
    <location>
        <begin position="237"/>
        <end position="247"/>
    </location>
</feature>
<dbReference type="AlphaFoldDB" id="A0AAJ0GEQ1"/>
<reference evidence="2" key="1">
    <citation type="submission" date="2023-04" db="EMBL/GenBank/DDBJ databases">
        <title>Black Yeasts Isolated from many extreme environments.</title>
        <authorList>
            <person name="Coleine C."/>
            <person name="Stajich J.E."/>
            <person name="Selbmann L."/>
        </authorList>
    </citation>
    <scope>NUCLEOTIDE SEQUENCE</scope>
    <source>
        <strain evidence="2">CCFEE 5312</strain>
    </source>
</reference>
<sequence>MAVVEGIRIDLALPITDRESRNVWLATKNPDAKDCEQPEGVWGRYSSQLTYAILHDDFDIILTVEENFDLQGADGLFVAVTPTQPSWVGRPHGQELSSGELVFHIGAAALKAARKHRLRWYPCWRMDASLVSDSMPQISNYTCTKASLRYVWELGFRMYSRSMTVLVSKFVGSEGVDPNQWRDKVKSDRDWPKIIRDAFQGLNDAYPCIFEFCHRDVGKQMKTNKRSRLGQGGKPRTTPSKKNSPSYSVRLAPSHVALQSAPLTDLHRPDNSAEAGNSTSTLVANPQPPPASAVGSPATRNEGQQGSVGACSVTETGADTFTPSDNVPPLSLPSGNRPVEADMVQKPVKKPRIAAVVVPDSVESDGAKVISASDTALEHAEVSRKSDPVVIDIEEWDRLREKKPTPQEGTESVGKVVDDPKAELVYDLDLALEREEVFKEHKLAVIEMKMKDRLRNRKQRQRNLVDLDGSVVDIKDEGPIKVEED</sequence>
<evidence type="ECO:0000256" key="1">
    <source>
        <dbReference type="SAM" id="MobiDB-lite"/>
    </source>
</evidence>
<keyword evidence="3" id="KW-1185">Reference proteome</keyword>
<organism evidence="2 3">
    <name type="scientific">Extremus antarcticus</name>
    <dbReference type="NCBI Taxonomy" id="702011"/>
    <lineage>
        <taxon>Eukaryota</taxon>
        <taxon>Fungi</taxon>
        <taxon>Dikarya</taxon>
        <taxon>Ascomycota</taxon>
        <taxon>Pezizomycotina</taxon>
        <taxon>Dothideomycetes</taxon>
        <taxon>Dothideomycetidae</taxon>
        <taxon>Mycosphaerellales</taxon>
        <taxon>Extremaceae</taxon>
        <taxon>Extremus</taxon>
    </lineage>
</organism>
<feature type="region of interest" description="Disordered" evidence="1">
    <location>
        <begin position="265"/>
        <end position="336"/>
    </location>
</feature>
<accession>A0AAJ0GEQ1</accession>